<keyword evidence="3 6" id="KW-0238">DNA-binding</keyword>
<comment type="function">
    <text evidence="6">The RuvA-RuvB-RuvC complex processes Holliday junction (HJ) DNA during genetic recombination and DNA repair, while the RuvA-RuvB complex plays an important role in the rescue of blocked DNA replication forks via replication fork reversal (RFR). RuvA specifically binds to HJ cruciform DNA, conferring on it an open structure. The RuvB hexamer acts as an ATP-dependent pump, pulling dsDNA into and through the RuvAB complex. HJ branch migration allows RuvC to scan DNA until it finds its consensus sequence, where it cleaves and resolves the cruciform DNA.</text>
</comment>
<dbReference type="Proteomes" id="UP000681075">
    <property type="component" value="Unassembled WGS sequence"/>
</dbReference>
<keyword evidence="9" id="KW-0347">Helicase</keyword>
<feature type="domain" description="DNA helicase Holliday junction RuvA type" evidence="7">
    <location>
        <begin position="1"/>
        <end position="61"/>
    </location>
</feature>
<evidence type="ECO:0000313" key="10">
    <source>
        <dbReference type="Proteomes" id="UP000681075"/>
    </source>
</evidence>
<dbReference type="AlphaFoldDB" id="A0A8S8X8G7"/>
<comment type="subcellular location">
    <subcellularLocation>
        <location evidence="6">Cytoplasm</location>
    </subcellularLocation>
</comment>
<keyword evidence="10" id="KW-1185">Reference proteome</keyword>
<name>A0A8S8X8G7_9PROT</name>
<organism evidence="9 10">
    <name type="scientific">Roseiterribacter gracilis</name>
    <dbReference type="NCBI Taxonomy" id="2812848"/>
    <lineage>
        <taxon>Bacteria</taxon>
        <taxon>Pseudomonadati</taxon>
        <taxon>Pseudomonadota</taxon>
        <taxon>Alphaproteobacteria</taxon>
        <taxon>Rhodospirillales</taxon>
        <taxon>Roseiterribacteraceae</taxon>
        <taxon>Roseiterribacter</taxon>
    </lineage>
</organism>
<dbReference type="SUPFAM" id="SSF50249">
    <property type="entry name" value="Nucleic acid-binding proteins"/>
    <property type="match status" value="1"/>
</dbReference>
<keyword evidence="2 6" id="KW-0227">DNA damage</keyword>
<gene>
    <name evidence="6 9" type="primary">ruvA</name>
    <name evidence="9" type="ORF">TMPK1_24050</name>
</gene>
<comment type="domain">
    <text evidence="6">Has three domains with a flexible linker between the domains II and III and assumes an 'L' shape. Domain III is highly mobile and contacts RuvB.</text>
</comment>
<dbReference type="GO" id="GO:0000400">
    <property type="term" value="F:four-way junction DNA binding"/>
    <property type="evidence" value="ECO:0007669"/>
    <property type="project" value="UniProtKB-UniRule"/>
</dbReference>
<dbReference type="SUPFAM" id="SSF46929">
    <property type="entry name" value="DNA helicase RuvA subunit, C-terminal domain"/>
    <property type="match status" value="1"/>
</dbReference>
<dbReference type="Pfam" id="PF14520">
    <property type="entry name" value="HHH_5"/>
    <property type="match status" value="1"/>
</dbReference>
<evidence type="ECO:0000256" key="6">
    <source>
        <dbReference type="HAMAP-Rule" id="MF_00031"/>
    </source>
</evidence>
<feature type="region of interest" description="Domain III" evidence="6">
    <location>
        <begin position="150"/>
        <end position="202"/>
    </location>
</feature>
<dbReference type="RefSeq" id="WP_420243277.1">
    <property type="nucleotide sequence ID" value="NZ_BOPV01000001.1"/>
</dbReference>
<dbReference type="InterPro" id="IPR000085">
    <property type="entry name" value="RuvA"/>
</dbReference>
<dbReference type="GO" id="GO:0006281">
    <property type="term" value="P:DNA repair"/>
    <property type="evidence" value="ECO:0007669"/>
    <property type="project" value="UniProtKB-UniRule"/>
</dbReference>
<feature type="domain" description="Holliday junction DNA helicase RuvA C-terminal" evidence="8">
    <location>
        <begin position="154"/>
        <end position="201"/>
    </location>
</feature>
<comment type="similarity">
    <text evidence="6">Belongs to the RuvA family.</text>
</comment>
<comment type="subunit">
    <text evidence="6">Homotetramer. Forms an RuvA(8)-RuvB(12)-Holliday junction (HJ) complex. HJ DNA is sandwiched between 2 RuvA tetramers; dsDNA enters through RuvA and exits via RuvB. An RuvB hexamer assembles on each DNA strand where it exits the tetramer. Each RuvB hexamer is contacted by two RuvA subunits (via domain III) on 2 adjacent RuvB subunits; this complex drives branch migration. In the full resolvosome a probable DNA-RuvA(4)-RuvB(12)-RuvC(2) complex forms which resolves the HJ.</text>
</comment>
<dbReference type="InterPro" id="IPR012340">
    <property type="entry name" value="NA-bd_OB-fold"/>
</dbReference>
<accession>A0A8S8X8G7</accession>
<dbReference type="Gene3D" id="1.10.8.10">
    <property type="entry name" value="DNA helicase RuvA subunit, C-terminal domain"/>
    <property type="match status" value="1"/>
</dbReference>
<protein>
    <recommendedName>
        <fullName evidence="6">Holliday junction branch migration complex subunit RuvA</fullName>
    </recommendedName>
</protein>
<dbReference type="GO" id="GO:0005737">
    <property type="term" value="C:cytoplasm"/>
    <property type="evidence" value="ECO:0007669"/>
    <property type="project" value="UniProtKB-SubCell"/>
</dbReference>
<sequence length="202" mass="20598">MIGKLTGKIDTIGTDNVILDVGGVGYIVACSTPTLARLVVGAPASLLIETRVRDEIMALYGFFDAAERDWFKLLTTVQGVGAKVGLSILSAVPADKLQLAIASGDKASVQRADGVGAKLALRIVTELKDKAGSIGVTFEPIARGNASEPVHNTPTNDAVSALVNLGYARADAYGAVAAAAKKLGDGANLGALIPAALKELSA</sequence>
<dbReference type="InterPro" id="IPR036267">
    <property type="entry name" value="RuvA_C_sf"/>
</dbReference>
<evidence type="ECO:0000313" key="9">
    <source>
        <dbReference type="EMBL" id="GIL40168.1"/>
    </source>
</evidence>
<dbReference type="InterPro" id="IPR013849">
    <property type="entry name" value="DNA_helicase_Holl-junc_RuvA_I"/>
</dbReference>
<reference evidence="9" key="1">
    <citation type="submission" date="2021-02" db="EMBL/GenBank/DDBJ databases">
        <title>Genome sequence of Rhodospirillales sp. strain TMPK1 isolated from soil.</title>
        <authorList>
            <person name="Nakai R."/>
            <person name="Kusada H."/>
            <person name="Tamaki H."/>
        </authorList>
    </citation>
    <scope>NUCLEOTIDE SEQUENCE</scope>
    <source>
        <strain evidence="9">TMPK1</strain>
    </source>
</reference>
<evidence type="ECO:0000256" key="1">
    <source>
        <dbReference type="ARBA" id="ARBA00022490"/>
    </source>
</evidence>
<evidence type="ECO:0000259" key="8">
    <source>
        <dbReference type="Pfam" id="PF07499"/>
    </source>
</evidence>
<keyword evidence="9" id="KW-0067">ATP-binding</keyword>
<keyword evidence="9" id="KW-0547">Nucleotide-binding</keyword>
<dbReference type="InterPro" id="IPR011114">
    <property type="entry name" value="RuvA_C"/>
</dbReference>
<dbReference type="SUPFAM" id="SSF47781">
    <property type="entry name" value="RuvA domain 2-like"/>
    <property type="match status" value="1"/>
</dbReference>
<dbReference type="GO" id="GO:0009378">
    <property type="term" value="F:four-way junction helicase activity"/>
    <property type="evidence" value="ECO:0007669"/>
    <property type="project" value="InterPro"/>
</dbReference>
<dbReference type="EMBL" id="BOPV01000001">
    <property type="protein sequence ID" value="GIL40168.1"/>
    <property type="molecule type" value="Genomic_DNA"/>
</dbReference>
<dbReference type="Gene3D" id="2.40.50.140">
    <property type="entry name" value="Nucleic acid-binding proteins"/>
    <property type="match status" value="1"/>
</dbReference>
<evidence type="ECO:0000256" key="4">
    <source>
        <dbReference type="ARBA" id="ARBA00023172"/>
    </source>
</evidence>
<comment type="caution">
    <text evidence="9">The sequence shown here is derived from an EMBL/GenBank/DDBJ whole genome shotgun (WGS) entry which is preliminary data.</text>
</comment>
<keyword evidence="1 6" id="KW-0963">Cytoplasm</keyword>
<dbReference type="HAMAP" id="MF_00031">
    <property type="entry name" value="DNA_HJ_migration_RuvA"/>
    <property type="match status" value="1"/>
</dbReference>
<dbReference type="Gene3D" id="1.10.150.20">
    <property type="entry name" value="5' to 3' exonuclease, C-terminal subdomain"/>
    <property type="match status" value="1"/>
</dbReference>
<dbReference type="NCBIfam" id="TIGR00084">
    <property type="entry name" value="ruvA"/>
    <property type="match status" value="1"/>
</dbReference>
<dbReference type="GO" id="GO:0048476">
    <property type="term" value="C:Holliday junction resolvase complex"/>
    <property type="evidence" value="ECO:0007669"/>
    <property type="project" value="UniProtKB-UniRule"/>
</dbReference>
<dbReference type="GO" id="GO:0006310">
    <property type="term" value="P:DNA recombination"/>
    <property type="evidence" value="ECO:0007669"/>
    <property type="project" value="UniProtKB-UniRule"/>
</dbReference>
<proteinExistence type="inferred from homology"/>
<comment type="caution">
    <text evidence="6">Lacks conserved residue(s) required for the propagation of feature annotation.</text>
</comment>
<dbReference type="Pfam" id="PF01330">
    <property type="entry name" value="RuvA_N"/>
    <property type="match status" value="1"/>
</dbReference>
<dbReference type="GO" id="GO:0009379">
    <property type="term" value="C:Holliday junction helicase complex"/>
    <property type="evidence" value="ECO:0007669"/>
    <property type="project" value="InterPro"/>
</dbReference>
<evidence type="ECO:0000259" key="7">
    <source>
        <dbReference type="Pfam" id="PF01330"/>
    </source>
</evidence>
<keyword evidence="9" id="KW-0378">Hydrolase</keyword>
<dbReference type="Pfam" id="PF07499">
    <property type="entry name" value="RuvA_C"/>
    <property type="match status" value="1"/>
</dbReference>
<evidence type="ECO:0000256" key="5">
    <source>
        <dbReference type="ARBA" id="ARBA00023204"/>
    </source>
</evidence>
<evidence type="ECO:0000256" key="2">
    <source>
        <dbReference type="ARBA" id="ARBA00022763"/>
    </source>
</evidence>
<dbReference type="InterPro" id="IPR010994">
    <property type="entry name" value="RuvA_2-like"/>
</dbReference>
<keyword evidence="5 6" id="KW-0234">DNA repair</keyword>
<dbReference type="GO" id="GO:0005524">
    <property type="term" value="F:ATP binding"/>
    <property type="evidence" value="ECO:0007669"/>
    <property type="project" value="InterPro"/>
</dbReference>
<evidence type="ECO:0000256" key="3">
    <source>
        <dbReference type="ARBA" id="ARBA00023125"/>
    </source>
</evidence>
<keyword evidence="4 6" id="KW-0233">DNA recombination</keyword>